<name>A0A5B0RLB0_PUCGR</name>
<dbReference type="EMBL" id="VDEP01000171">
    <property type="protein sequence ID" value="KAA1126676.1"/>
    <property type="molecule type" value="Genomic_DNA"/>
</dbReference>
<sequence>MCETSGYEWQHGYECEAWDTPIIGPARPAQISWRCDNVLDLHRVQHLPKPIETKDDERDTHQSHLTCAIVQDYPGDRMRSNDLMPAAFAKSKVTKVEAKHTHNLCLLEASSHNPHSEYSWKLHPSEQPPDHFDWAHHRLKPLSPTSLNVRDVRAYTAVA</sequence>
<evidence type="ECO:0000313" key="2">
    <source>
        <dbReference type="Proteomes" id="UP000325313"/>
    </source>
</evidence>
<gene>
    <name evidence="1" type="ORF">PGTUg99_032539</name>
</gene>
<organism evidence="1 2">
    <name type="scientific">Puccinia graminis f. sp. tritici</name>
    <dbReference type="NCBI Taxonomy" id="56615"/>
    <lineage>
        <taxon>Eukaryota</taxon>
        <taxon>Fungi</taxon>
        <taxon>Dikarya</taxon>
        <taxon>Basidiomycota</taxon>
        <taxon>Pucciniomycotina</taxon>
        <taxon>Pucciniomycetes</taxon>
        <taxon>Pucciniales</taxon>
        <taxon>Pucciniaceae</taxon>
        <taxon>Puccinia</taxon>
    </lineage>
</organism>
<reference evidence="1 2" key="1">
    <citation type="submission" date="2019-05" db="EMBL/GenBank/DDBJ databases">
        <title>Emergence of the Ug99 lineage of the wheat stem rust pathogen through somatic hybridization.</title>
        <authorList>
            <person name="Li F."/>
            <person name="Upadhyaya N.M."/>
            <person name="Sperschneider J."/>
            <person name="Matny O."/>
            <person name="Nguyen-Phuc H."/>
            <person name="Mago R."/>
            <person name="Raley C."/>
            <person name="Miller M.E."/>
            <person name="Silverstein K.A.T."/>
            <person name="Henningsen E."/>
            <person name="Hirsch C.D."/>
            <person name="Visser B."/>
            <person name="Pretorius Z.A."/>
            <person name="Steffenson B.J."/>
            <person name="Schwessinger B."/>
            <person name="Dodds P.N."/>
            <person name="Figueroa M."/>
        </authorList>
    </citation>
    <scope>NUCLEOTIDE SEQUENCE [LARGE SCALE GENOMIC DNA]</scope>
    <source>
        <strain evidence="1 2">Ug99</strain>
    </source>
</reference>
<accession>A0A5B0RLB0</accession>
<proteinExistence type="predicted"/>
<comment type="caution">
    <text evidence="1">The sequence shown here is derived from an EMBL/GenBank/DDBJ whole genome shotgun (WGS) entry which is preliminary data.</text>
</comment>
<dbReference type="Proteomes" id="UP000325313">
    <property type="component" value="Unassembled WGS sequence"/>
</dbReference>
<evidence type="ECO:0000313" key="1">
    <source>
        <dbReference type="EMBL" id="KAA1126676.1"/>
    </source>
</evidence>
<protein>
    <submittedName>
        <fullName evidence="1">Uncharacterized protein</fullName>
    </submittedName>
</protein>
<dbReference type="AlphaFoldDB" id="A0A5B0RLB0"/>